<evidence type="ECO:0000313" key="2">
    <source>
        <dbReference type="EMBL" id="SDR03285.1"/>
    </source>
</evidence>
<keyword evidence="2" id="KW-0449">Lipoprotein</keyword>
<reference evidence="3" key="1">
    <citation type="submission" date="2016-10" db="EMBL/GenBank/DDBJ databases">
        <authorList>
            <person name="Varghese N."/>
            <person name="Submissions S."/>
        </authorList>
    </citation>
    <scope>NUCLEOTIDE SEQUENCE [LARGE SCALE GENOMIC DNA]</scope>
    <source>
        <strain evidence="3">CGMCC 1.12397</strain>
    </source>
</reference>
<dbReference type="Gene3D" id="2.50.20.10">
    <property type="entry name" value="Lipoprotein localisation LolA/LolB/LppX"/>
    <property type="match status" value="1"/>
</dbReference>
<accession>A0A1H1FQX7</accession>
<organism evidence="2 3">
    <name type="scientific">Halopelagius longus</name>
    <dbReference type="NCBI Taxonomy" id="1236180"/>
    <lineage>
        <taxon>Archaea</taxon>
        <taxon>Methanobacteriati</taxon>
        <taxon>Methanobacteriota</taxon>
        <taxon>Stenosarchaea group</taxon>
        <taxon>Halobacteria</taxon>
        <taxon>Halobacteriales</taxon>
        <taxon>Haloferacaceae</taxon>
    </lineage>
</organism>
<sequence>MTRRSLRFNRRTLVVLLLLGVVLLAVLWASGGAIGDSNPSVDANVTERYRSIDALTGTQTVTMRTNGSVTSRNVATVTLVPGTERKRILFENASDRRYERQVSNGSTLWLHDTDRNAVTAVTLTGPPTDSRTATRIQRIVQAAGLTDDAGRPKSIGVSPLPVVPRQTGAAPEVDENRSYAVEFVETDTVDGRDAYVFDVVPADNRSEADYRQRLWVDTERFYPLRKQTAWTDDGTRRSVTTTYTNVTFDAEVSADTFRPELNDDTTVRRPNVPSTEWYRSTAALEAQSSISVPNPTVPSEFELVYATRTTGRIEGVGLRYAAEGRELTVAKFNYTLDIGSDERDVTIDGRPATLDYGSSTSLSWNCDGYAYTVRGTGVETDRLIEVGRSVGCQA</sequence>
<protein>
    <submittedName>
        <fullName evidence="2">Outer membrane lipoprotein-sorting protein</fullName>
    </submittedName>
</protein>
<proteinExistence type="predicted"/>
<dbReference type="InterPro" id="IPR052944">
    <property type="entry name" value="Sporulation_related"/>
</dbReference>
<dbReference type="RefSeq" id="WP_092538846.1">
    <property type="nucleotide sequence ID" value="NZ_FNKQ01000004.1"/>
</dbReference>
<dbReference type="InterPro" id="IPR029046">
    <property type="entry name" value="LolA/LolB/LppX"/>
</dbReference>
<evidence type="ECO:0000313" key="3">
    <source>
        <dbReference type="Proteomes" id="UP000199289"/>
    </source>
</evidence>
<dbReference type="PANTHER" id="PTHR37507:SF2">
    <property type="entry name" value="SPORULATION PROTEIN YDCC"/>
    <property type="match status" value="1"/>
</dbReference>
<dbReference type="SUPFAM" id="SSF89392">
    <property type="entry name" value="Prokaryotic lipoproteins and lipoprotein localization factors"/>
    <property type="match status" value="1"/>
</dbReference>
<gene>
    <name evidence="2" type="ORF">SAMN05216278_3358</name>
</gene>
<dbReference type="AlphaFoldDB" id="A0A1H1FQX7"/>
<dbReference type="PANTHER" id="PTHR37507">
    <property type="entry name" value="SPORULATION PROTEIN YDCC"/>
    <property type="match status" value="1"/>
</dbReference>
<evidence type="ECO:0000256" key="1">
    <source>
        <dbReference type="SAM" id="MobiDB-lite"/>
    </source>
</evidence>
<name>A0A1H1FQX7_9EURY</name>
<dbReference type="Proteomes" id="UP000199289">
    <property type="component" value="Unassembled WGS sequence"/>
</dbReference>
<dbReference type="EMBL" id="FNKQ01000004">
    <property type="protein sequence ID" value="SDR03285.1"/>
    <property type="molecule type" value="Genomic_DNA"/>
</dbReference>
<feature type="region of interest" description="Disordered" evidence="1">
    <location>
        <begin position="150"/>
        <end position="171"/>
    </location>
</feature>